<organism evidence="4 5">
    <name type="scientific">Saitozyma podzolica</name>
    <dbReference type="NCBI Taxonomy" id="1890683"/>
    <lineage>
        <taxon>Eukaryota</taxon>
        <taxon>Fungi</taxon>
        <taxon>Dikarya</taxon>
        <taxon>Basidiomycota</taxon>
        <taxon>Agaricomycotina</taxon>
        <taxon>Tremellomycetes</taxon>
        <taxon>Tremellales</taxon>
        <taxon>Trimorphomycetaceae</taxon>
        <taxon>Saitozyma</taxon>
    </lineage>
</organism>
<keyword evidence="2" id="KW-0732">Signal</keyword>
<evidence type="ECO:0000256" key="2">
    <source>
        <dbReference type="SAM" id="SignalP"/>
    </source>
</evidence>
<dbReference type="Pfam" id="PF02221">
    <property type="entry name" value="E1_DerP2_DerF2"/>
    <property type="match status" value="1"/>
</dbReference>
<evidence type="ECO:0000313" key="4">
    <source>
        <dbReference type="EMBL" id="RSH95443.1"/>
    </source>
</evidence>
<dbReference type="SUPFAM" id="SSF81296">
    <property type="entry name" value="E set domains"/>
    <property type="match status" value="1"/>
</dbReference>
<dbReference type="EMBL" id="RSCD01000001">
    <property type="protein sequence ID" value="RSH95443.1"/>
    <property type="molecule type" value="Genomic_DNA"/>
</dbReference>
<keyword evidence="5" id="KW-1185">Reference proteome</keyword>
<dbReference type="Proteomes" id="UP000279259">
    <property type="component" value="Unassembled WGS sequence"/>
</dbReference>
<gene>
    <name evidence="4" type="ORF">EHS25_000535</name>
</gene>
<reference evidence="4 5" key="1">
    <citation type="submission" date="2018-11" db="EMBL/GenBank/DDBJ databases">
        <title>Genome sequence of Saitozyma podzolica DSM 27192.</title>
        <authorList>
            <person name="Aliyu H."/>
            <person name="Gorte O."/>
            <person name="Ochsenreither K."/>
        </authorList>
    </citation>
    <scope>NUCLEOTIDE SEQUENCE [LARGE SCALE GENOMIC DNA]</scope>
    <source>
        <strain evidence="4 5">DSM 27192</strain>
    </source>
</reference>
<accession>A0A427YWD0</accession>
<evidence type="ECO:0000313" key="5">
    <source>
        <dbReference type="Proteomes" id="UP000279259"/>
    </source>
</evidence>
<dbReference type="Gene3D" id="2.60.40.770">
    <property type="match status" value="1"/>
</dbReference>
<name>A0A427YWD0_9TREE</name>
<dbReference type="InterPro" id="IPR003172">
    <property type="entry name" value="ML_dom"/>
</dbReference>
<protein>
    <recommendedName>
        <fullName evidence="1">Phosphatidylglycerol/phosphatidylinositol transfer protein</fullName>
    </recommendedName>
</protein>
<feature type="chain" id="PRO_5019462587" description="Phosphatidylglycerol/phosphatidylinositol transfer protein" evidence="2">
    <location>
        <begin position="21"/>
        <end position="188"/>
    </location>
</feature>
<sequence>MFMFKLLAPLLALAALPSLAAPFYMEDIASYVAKDSAADAGVRTINPGPSGTPVAFTSCDAQGTVSGVTISPCESGDGTAGSPCVFTNGNHYTINITYTPDLAATSPRSGLAAHDATESYGADSYAYSGQSFNGCEYTACPVVAAKESEYTYEFVTLDSVFDGLTFNLTTDVFGPSIMCASIPVAFSS</sequence>
<feature type="domain" description="MD-2-related lipid-recognition" evidence="3">
    <location>
        <begin position="54"/>
        <end position="185"/>
    </location>
</feature>
<evidence type="ECO:0000256" key="1">
    <source>
        <dbReference type="ARBA" id="ARBA00016056"/>
    </source>
</evidence>
<comment type="caution">
    <text evidence="4">The sequence shown here is derived from an EMBL/GenBank/DDBJ whole genome shotgun (WGS) entry which is preliminary data.</text>
</comment>
<dbReference type="InterPro" id="IPR014756">
    <property type="entry name" value="Ig_E-set"/>
</dbReference>
<dbReference type="AlphaFoldDB" id="A0A427YWD0"/>
<dbReference type="OrthoDB" id="6576058at2759"/>
<proteinExistence type="predicted"/>
<feature type="signal peptide" evidence="2">
    <location>
        <begin position="1"/>
        <end position="20"/>
    </location>
</feature>
<evidence type="ECO:0000259" key="3">
    <source>
        <dbReference type="Pfam" id="PF02221"/>
    </source>
</evidence>